<feature type="transmembrane region" description="Helical" evidence="9">
    <location>
        <begin position="68"/>
        <end position="91"/>
    </location>
</feature>
<dbReference type="GO" id="GO:0005886">
    <property type="term" value="C:plasma membrane"/>
    <property type="evidence" value="ECO:0007669"/>
    <property type="project" value="UniProtKB-SubCell"/>
</dbReference>
<dbReference type="AlphaFoldDB" id="A0A559J4A9"/>
<accession>A0A559J4A9</accession>
<dbReference type="GO" id="GO:0015078">
    <property type="term" value="F:proton transmembrane transporter activity"/>
    <property type="evidence" value="ECO:0007669"/>
    <property type="project" value="TreeGrafter"/>
</dbReference>
<keyword evidence="11" id="KW-1185">Reference proteome</keyword>
<reference evidence="10 11" key="1">
    <citation type="submission" date="2019-07" db="EMBL/GenBank/DDBJ databases">
        <authorList>
            <person name="Kim J."/>
        </authorList>
    </citation>
    <scope>NUCLEOTIDE SEQUENCE [LARGE SCALE GENOMIC DNA]</scope>
    <source>
        <strain evidence="10 11">N4</strain>
    </source>
</reference>
<gene>
    <name evidence="10" type="primary">qoxD</name>
    <name evidence="10" type="ORF">FPZ44_12925</name>
</gene>
<dbReference type="PANTHER" id="PTHR36835:SF1">
    <property type="entry name" value="CYTOCHROME BO(3) UBIQUINOL OXIDASE SUBUNIT 4"/>
    <property type="match status" value="1"/>
</dbReference>
<keyword evidence="4 9" id="KW-1003">Cell membrane</keyword>
<dbReference type="GO" id="GO:0015990">
    <property type="term" value="P:electron transport coupled proton transport"/>
    <property type="evidence" value="ECO:0007669"/>
    <property type="project" value="TreeGrafter"/>
</dbReference>
<dbReference type="EC" id="1.10.3.-" evidence="9"/>
<dbReference type="PANTHER" id="PTHR36835">
    <property type="entry name" value="CYTOCHROME BO(3) UBIQUINOL OXIDASE SUBUNIT 4"/>
    <property type="match status" value="1"/>
</dbReference>
<comment type="caution">
    <text evidence="10">The sequence shown here is derived from an EMBL/GenBank/DDBJ whole genome shotgun (WGS) entry which is preliminary data.</text>
</comment>
<comment type="subcellular location">
    <subcellularLocation>
        <location evidence="2 9">Cell membrane</location>
        <topology evidence="2 9">Multi-pass membrane protein</topology>
    </subcellularLocation>
</comment>
<dbReference type="InterPro" id="IPR050968">
    <property type="entry name" value="Cytochrome_c_oxidase_bac_sub4"/>
</dbReference>
<dbReference type="EMBL" id="VNJK01000001">
    <property type="protein sequence ID" value="TVX94724.1"/>
    <property type="molecule type" value="Genomic_DNA"/>
</dbReference>
<keyword evidence="8 9" id="KW-0472">Membrane</keyword>
<protein>
    <recommendedName>
        <fullName evidence="9">Quinol oxidase subunit 4</fullName>
        <ecNumber evidence="9">1.10.3.-</ecNumber>
    </recommendedName>
</protein>
<dbReference type="Pfam" id="PF03626">
    <property type="entry name" value="COX4_pro"/>
    <property type="match status" value="1"/>
</dbReference>
<dbReference type="GO" id="GO:0009486">
    <property type="term" value="F:cytochrome bo3 ubiquinol oxidase activity"/>
    <property type="evidence" value="ECO:0007669"/>
    <property type="project" value="TreeGrafter"/>
</dbReference>
<evidence type="ECO:0000256" key="3">
    <source>
        <dbReference type="ARBA" id="ARBA00008079"/>
    </source>
</evidence>
<evidence type="ECO:0000256" key="8">
    <source>
        <dbReference type="ARBA" id="ARBA00023136"/>
    </source>
</evidence>
<dbReference type="GO" id="GO:0016682">
    <property type="term" value="F:oxidoreductase activity, acting on diphenols and related substances as donors, oxygen as acceptor"/>
    <property type="evidence" value="ECO:0007669"/>
    <property type="project" value="UniProtKB-UniRule"/>
</dbReference>
<keyword evidence="6 9" id="KW-1133">Transmembrane helix</keyword>
<feature type="transmembrane region" description="Helical" evidence="9">
    <location>
        <begin position="7"/>
        <end position="28"/>
    </location>
</feature>
<evidence type="ECO:0000313" key="10">
    <source>
        <dbReference type="EMBL" id="TVX94724.1"/>
    </source>
</evidence>
<dbReference type="OrthoDB" id="2361460at2"/>
<evidence type="ECO:0000256" key="5">
    <source>
        <dbReference type="ARBA" id="ARBA00022692"/>
    </source>
</evidence>
<comment type="function">
    <text evidence="9">Catalyzes quinol oxidation with the concomitant reduction of oxygen to water.</text>
</comment>
<proteinExistence type="inferred from homology"/>
<dbReference type="GO" id="GO:0042773">
    <property type="term" value="P:ATP synthesis coupled electron transport"/>
    <property type="evidence" value="ECO:0007669"/>
    <property type="project" value="UniProtKB-UniRule"/>
</dbReference>
<dbReference type="InterPro" id="IPR005171">
    <property type="entry name" value="Cyt_c_oxidase_su4_prok"/>
</dbReference>
<evidence type="ECO:0000256" key="4">
    <source>
        <dbReference type="ARBA" id="ARBA00022475"/>
    </source>
</evidence>
<comment type="catalytic activity">
    <reaction evidence="1 9">
        <text>2 a quinol + O2 = 2 a quinone + 2 H2O</text>
        <dbReference type="Rhea" id="RHEA:55376"/>
        <dbReference type="ChEBI" id="CHEBI:15377"/>
        <dbReference type="ChEBI" id="CHEBI:15379"/>
        <dbReference type="ChEBI" id="CHEBI:24646"/>
        <dbReference type="ChEBI" id="CHEBI:132124"/>
    </reaction>
</comment>
<feature type="transmembrane region" description="Helical" evidence="9">
    <location>
        <begin position="34"/>
        <end position="56"/>
    </location>
</feature>
<evidence type="ECO:0000313" key="11">
    <source>
        <dbReference type="Proteomes" id="UP000318102"/>
    </source>
</evidence>
<evidence type="ECO:0000256" key="2">
    <source>
        <dbReference type="ARBA" id="ARBA00004651"/>
    </source>
</evidence>
<evidence type="ECO:0000256" key="9">
    <source>
        <dbReference type="RuleBase" id="RU367153"/>
    </source>
</evidence>
<evidence type="ECO:0000256" key="7">
    <source>
        <dbReference type="ARBA" id="ARBA00023002"/>
    </source>
</evidence>
<comment type="similarity">
    <text evidence="3 9">Belongs to the cytochrome c oxidase bacterial subunit 4 family.</text>
</comment>
<keyword evidence="7 9" id="KW-0560">Oxidoreductase</keyword>
<dbReference type="Proteomes" id="UP000318102">
    <property type="component" value="Unassembled WGS sequence"/>
</dbReference>
<name>A0A559J4A9_9BACL</name>
<organism evidence="10 11">
    <name type="scientific">Paenibacillus agilis</name>
    <dbReference type="NCBI Taxonomy" id="3020863"/>
    <lineage>
        <taxon>Bacteria</taxon>
        <taxon>Bacillati</taxon>
        <taxon>Bacillota</taxon>
        <taxon>Bacilli</taxon>
        <taxon>Bacillales</taxon>
        <taxon>Paenibacillaceae</taxon>
        <taxon>Paenibacillus</taxon>
    </lineage>
</organism>
<evidence type="ECO:0000256" key="6">
    <source>
        <dbReference type="ARBA" id="ARBA00022989"/>
    </source>
</evidence>
<sequence>MKRLFPIGHVMGFIFSLVLTLVAMLVVYTDMSYTMGMVILVSTAVIQATVQLFMFMHVNESKEDRNTLYINIIYAVVVSLITIFGSLWTLIWDW</sequence>
<dbReference type="GO" id="GO:0009319">
    <property type="term" value="C:cytochrome o ubiquinol oxidase complex"/>
    <property type="evidence" value="ECO:0007669"/>
    <property type="project" value="TreeGrafter"/>
</dbReference>
<keyword evidence="5 9" id="KW-0812">Transmembrane</keyword>
<dbReference type="GO" id="GO:0019646">
    <property type="term" value="P:aerobic electron transport chain"/>
    <property type="evidence" value="ECO:0007669"/>
    <property type="project" value="TreeGrafter"/>
</dbReference>
<dbReference type="NCBIfam" id="TIGR02901">
    <property type="entry name" value="QoxD"/>
    <property type="match status" value="1"/>
</dbReference>
<evidence type="ECO:0000256" key="1">
    <source>
        <dbReference type="ARBA" id="ARBA00000725"/>
    </source>
</evidence>
<dbReference type="RefSeq" id="WP_144991829.1">
    <property type="nucleotide sequence ID" value="NZ_VNJK01000001.1"/>
</dbReference>
<dbReference type="InterPro" id="IPR014250">
    <property type="entry name" value="QoxD"/>
</dbReference>